<dbReference type="InterPro" id="IPR015915">
    <property type="entry name" value="Kelch-typ_b-propeller"/>
</dbReference>
<evidence type="ECO:0000256" key="11">
    <source>
        <dbReference type="ARBA" id="ARBA00029750"/>
    </source>
</evidence>
<feature type="region of interest" description="Disordered" evidence="14">
    <location>
        <begin position="453"/>
        <end position="503"/>
    </location>
</feature>
<keyword evidence="16" id="KW-1185">Reference proteome</keyword>
<keyword evidence="7" id="KW-0489">Methyltransferase</keyword>
<evidence type="ECO:0000256" key="8">
    <source>
        <dbReference type="ARBA" id="ARBA00022679"/>
    </source>
</evidence>
<keyword evidence="10" id="KW-0819">tRNA processing</keyword>
<feature type="compositionally biased region" description="Polar residues" evidence="14">
    <location>
        <begin position="529"/>
        <end position="539"/>
    </location>
</feature>
<comment type="catalytic activity">
    <reaction evidence="13">
        <text>7-[(3S)-(3-amino-3-methoxycarbonyl)propyl]wyosine(37) in tRNA(Phe) + S-adenosyl-L-methionine + CO2 = wybutosine(37) in tRNA(Phe) + S-adenosyl-L-homocysteine + 2 H(+)</text>
        <dbReference type="Rhea" id="RHEA:37119"/>
        <dbReference type="Rhea" id="RHEA-COMP:11844"/>
        <dbReference type="Rhea" id="RHEA-COMP:11847"/>
        <dbReference type="ChEBI" id="CHEBI:15378"/>
        <dbReference type="ChEBI" id="CHEBI:16526"/>
        <dbReference type="ChEBI" id="CHEBI:57856"/>
        <dbReference type="ChEBI" id="CHEBI:59789"/>
        <dbReference type="ChEBI" id="CHEBI:73544"/>
        <dbReference type="ChEBI" id="CHEBI:74275"/>
        <dbReference type="EC" id="2.3.1.231"/>
    </reaction>
</comment>
<dbReference type="OrthoDB" id="203237at2759"/>
<proteinExistence type="inferred from homology"/>
<evidence type="ECO:0000256" key="1">
    <source>
        <dbReference type="ARBA" id="ARBA00001806"/>
    </source>
</evidence>
<name>A0A913YY92_PATMI</name>
<dbReference type="InterPro" id="IPR007213">
    <property type="entry name" value="Ppm1/Ppm2/Tcmp"/>
</dbReference>
<dbReference type="AlphaFoldDB" id="A0A913YY92"/>
<dbReference type="GO" id="GO:0008175">
    <property type="term" value="F:tRNA methyltransferase activity"/>
    <property type="evidence" value="ECO:0007669"/>
    <property type="project" value="TreeGrafter"/>
</dbReference>
<accession>A0A913YY92</accession>
<protein>
    <recommendedName>
        <fullName evidence="6">tRNA wybutosine-synthesizing protein 4</fullName>
        <ecNumber evidence="5">2.1.1.290</ecNumber>
        <ecNumber evidence="4">2.3.1.231</ecNumber>
    </recommendedName>
    <alternativeName>
        <fullName evidence="12">tRNA(Phe) (7-(3-amino-3-(methoxycarbonyl)propyl)wyosine(37)-N)-methoxycarbonyltransferase</fullName>
    </alternativeName>
    <alternativeName>
        <fullName evidence="11">tRNA(Phe) (7-(3-amino-3-carboxypropyl)wyosine(37)-O)-methyltransferase</fullName>
    </alternativeName>
</protein>
<evidence type="ECO:0000313" key="16">
    <source>
        <dbReference type="Proteomes" id="UP000887568"/>
    </source>
</evidence>
<dbReference type="GO" id="GO:0031591">
    <property type="term" value="P:wybutosine biosynthetic process"/>
    <property type="evidence" value="ECO:0007669"/>
    <property type="project" value="TreeGrafter"/>
</dbReference>
<dbReference type="InterPro" id="IPR011043">
    <property type="entry name" value="Gal_Oxase/kelch_b-propeller"/>
</dbReference>
<dbReference type="GO" id="GO:0030488">
    <property type="term" value="P:tRNA methylation"/>
    <property type="evidence" value="ECO:0007669"/>
    <property type="project" value="TreeGrafter"/>
</dbReference>
<evidence type="ECO:0000256" key="9">
    <source>
        <dbReference type="ARBA" id="ARBA00022691"/>
    </source>
</evidence>
<reference evidence="15" key="1">
    <citation type="submission" date="2022-11" db="UniProtKB">
        <authorList>
            <consortium name="EnsemblMetazoa"/>
        </authorList>
    </citation>
    <scope>IDENTIFICATION</scope>
</reference>
<evidence type="ECO:0000256" key="10">
    <source>
        <dbReference type="ARBA" id="ARBA00022694"/>
    </source>
</evidence>
<comment type="similarity">
    <text evidence="3">Belongs to the methyltransferase superfamily. LCMT family.</text>
</comment>
<evidence type="ECO:0000313" key="15">
    <source>
        <dbReference type="EnsemblMetazoa" id="XP_038044719.1"/>
    </source>
</evidence>
<sequence>MPRSSKQGNDVAVQGTNDSSIVSKCSTASQGYFNDDFLRLFVSKTSRRAPLINRGYYIRAQVIDDVLKQFLSVHQGKKQIISLGAGFDSAFFRLRASGHLVNTTFYEVDFPDVVRRKATIIKTTAQLRQQLGEDINDAQEYAKGIFLISHDYRLLGLDLTNLPGLQRCLQQTGINCHLPTLLLSECVLTYMEVRSSDALIQWASSSFPNAVFLTYEQIHPSDAFGLVMRKHFEKLNSPLKAIKTYPTTEAQQQRFLSLGWQGASAIDMNTYYNTRLPVKEKLRVESLEPFDEFEEWHLKCSHYAVIAGCNGTCSNMAEFLSEGHQPLTAQCIPELSSIVTFPLSEAQQKPLRRFGHASSLLSADTAIVVGGFGEDGGKHTRLGDVVVVDLKTGSWGMVPASHGTQELGPRMHHSLTAISGGNRWLLFGGRSSPTRPYNSTLILTFDTKQHDTAVRKTDDQMSATSEDGNQVLLPDSTGVSPNCLPSGNNSRAQTNANETDGSGLGLVRLQNRTAKNCQHFVARRGRTAQAENDNPSSNPEKLRYSEKNPSSRENRVCDITGFSYQCSETPNSDGPVPRWRHSAIRANVRGKECVVIYGGRGAEDAVFSDCWAFDVGGLDWQRLEITGDQPPASHSHSTCVWQDTRMVIAGGLGTDMRPLTSVHVIDLETLRCQEIKLTPSLPPRYSHTAHVVDSRLLLVGGVNPLGGGGYTVAVVDLEALTCRLHSIPACVVDRPLMVHGHTSELLTETSLAILGEEATASHLVHTLMTALL</sequence>
<dbReference type="InterPro" id="IPR029063">
    <property type="entry name" value="SAM-dependent_MTases_sf"/>
</dbReference>
<dbReference type="EC" id="2.1.1.290" evidence="5"/>
<dbReference type="Gene3D" id="3.40.50.150">
    <property type="entry name" value="Vaccinia Virus protein VP39"/>
    <property type="match status" value="1"/>
</dbReference>
<dbReference type="Pfam" id="PF04072">
    <property type="entry name" value="LCM"/>
    <property type="match status" value="1"/>
</dbReference>
<comment type="catalytic activity">
    <reaction evidence="1">
        <text>7-[(3S)-3-amino-3-carboxypropyl]wyosine(37) in tRNA(Phe) + S-adenosyl-L-methionine = 7-[(3S)-(3-amino-3-methoxycarbonyl)propyl]wyosine(37) in tRNA(Phe) + S-adenosyl-L-homocysteine</text>
        <dbReference type="Rhea" id="RHEA:36903"/>
        <dbReference type="Rhea" id="RHEA-COMP:10379"/>
        <dbReference type="Rhea" id="RHEA-COMP:11844"/>
        <dbReference type="ChEBI" id="CHEBI:57856"/>
        <dbReference type="ChEBI" id="CHEBI:59789"/>
        <dbReference type="ChEBI" id="CHEBI:73543"/>
        <dbReference type="ChEBI" id="CHEBI:74275"/>
        <dbReference type="EC" id="2.1.1.290"/>
    </reaction>
</comment>
<evidence type="ECO:0000256" key="6">
    <source>
        <dbReference type="ARBA" id="ARBA00018045"/>
    </source>
</evidence>
<dbReference type="SUPFAM" id="SSF50965">
    <property type="entry name" value="Galactose oxidase, central domain"/>
    <property type="match status" value="1"/>
</dbReference>
<dbReference type="PANTHER" id="PTHR46529">
    <property type="entry name" value="TRNA WYBUTOSINE-SYNTHESIZING PROTEIN 4"/>
    <property type="match status" value="1"/>
</dbReference>
<evidence type="ECO:0000256" key="12">
    <source>
        <dbReference type="ARBA" id="ARBA00030847"/>
    </source>
</evidence>
<evidence type="ECO:0000256" key="3">
    <source>
        <dbReference type="ARBA" id="ARBA00010703"/>
    </source>
</evidence>
<evidence type="ECO:0000256" key="14">
    <source>
        <dbReference type="SAM" id="MobiDB-lite"/>
    </source>
</evidence>
<dbReference type="FunFam" id="3.40.50.150:FF:000207">
    <property type="entry name" value="Leucine carboxyl methyltransferase 2"/>
    <property type="match status" value="1"/>
</dbReference>
<comment type="pathway">
    <text evidence="2">tRNA modification; wybutosine-tRNA(Phe) biosynthesis.</text>
</comment>
<dbReference type="RefSeq" id="XP_038044719.1">
    <property type="nucleotide sequence ID" value="XM_038188791.1"/>
</dbReference>
<dbReference type="OMA" id="SDCCTLR"/>
<evidence type="ECO:0000256" key="7">
    <source>
        <dbReference type="ARBA" id="ARBA00022603"/>
    </source>
</evidence>
<evidence type="ECO:0000256" key="5">
    <source>
        <dbReference type="ARBA" id="ARBA00012779"/>
    </source>
</evidence>
<feature type="compositionally biased region" description="Polar residues" evidence="14">
    <location>
        <begin position="477"/>
        <end position="500"/>
    </location>
</feature>
<evidence type="ECO:0000256" key="2">
    <source>
        <dbReference type="ARBA" id="ARBA00004797"/>
    </source>
</evidence>
<dbReference type="Proteomes" id="UP000887568">
    <property type="component" value="Unplaced"/>
</dbReference>
<evidence type="ECO:0000256" key="4">
    <source>
        <dbReference type="ARBA" id="ARBA00012155"/>
    </source>
</evidence>
<feature type="region of interest" description="Disordered" evidence="14">
    <location>
        <begin position="522"/>
        <end position="552"/>
    </location>
</feature>
<dbReference type="CTD" id="9836"/>
<dbReference type="SUPFAM" id="SSF53335">
    <property type="entry name" value="S-adenosyl-L-methionine-dependent methyltransferases"/>
    <property type="match status" value="1"/>
</dbReference>
<dbReference type="Pfam" id="PF24681">
    <property type="entry name" value="Kelch_KLHDC2_KLHL20_DRC7"/>
    <property type="match status" value="1"/>
</dbReference>
<organism evidence="15 16">
    <name type="scientific">Patiria miniata</name>
    <name type="common">Bat star</name>
    <name type="synonym">Asterina miniata</name>
    <dbReference type="NCBI Taxonomy" id="46514"/>
    <lineage>
        <taxon>Eukaryota</taxon>
        <taxon>Metazoa</taxon>
        <taxon>Echinodermata</taxon>
        <taxon>Eleutherozoa</taxon>
        <taxon>Asterozoa</taxon>
        <taxon>Asteroidea</taxon>
        <taxon>Valvatacea</taxon>
        <taxon>Valvatida</taxon>
        <taxon>Asterinidae</taxon>
        <taxon>Patiria</taxon>
    </lineage>
</organism>
<dbReference type="GeneID" id="119719362"/>
<dbReference type="Gene3D" id="2.120.10.80">
    <property type="entry name" value="Kelch-type beta propeller"/>
    <property type="match status" value="2"/>
</dbReference>
<feature type="compositionally biased region" description="Basic and acidic residues" evidence="14">
    <location>
        <begin position="540"/>
        <end position="552"/>
    </location>
</feature>
<keyword evidence="8" id="KW-0808">Transferase</keyword>
<dbReference type="PANTHER" id="PTHR46529:SF1">
    <property type="entry name" value="TRNA WYBUTOSINE-SYNTHESIZING PROTEIN 4"/>
    <property type="match status" value="1"/>
</dbReference>
<dbReference type="EC" id="2.3.1.231" evidence="4"/>
<dbReference type="EnsemblMetazoa" id="XM_038188791.1">
    <property type="protein sequence ID" value="XP_038044719.1"/>
    <property type="gene ID" value="LOC119719362"/>
</dbReference>
<keyword evidence="9" id="KW-0949">S-adenosyl-L-methionine</keyword>
<evidence type="ECO:0000256" key="13">
    <source>
        <dbReference type="ARBA" id="ARBA00049250"/>
    </source>
</evidence>